<dbReference type="Proteomes" id="UP000580856">
    <property type="component" value="Unassembled WGS sequence"/>
</dbReference>
<organism evidence="2 3">
    <name type="scientific">Desulfobaculum xiamenense</name>
    <dbReference type="NCBI Taxonomy" id="995050"/>
    <lineage>
        <taxon>Bacteria</taxon>
        <taxon>Pseudomonadati</taxon>
        <taxon>Thermodesulfobacteriota</taxon>
        <taxon>Desulfovibrionia</taxon>
        <taxon>Desulfovibrionales</taxon>
        <taxon>Desulfovibrionaceae</taxon>
        <taxon>Desulfobaculum</taxon>
    </lineage>
</organism>
<name>A0A846QSL1_9BACT</name>
<keyword evidence="3" id="KW-1185">Reference proteome</keyword>
<dbReference type="AlphaFoldDB" id="A0A846QSL1"/>
<dbReference type="SUPFAM" id="SSF103501">
    <property type="entry name" value="Respiratory nitrate reductase 1 gamma chain"/>
    <property type="match status" value="1"/>
</dbReference>
<evidence type="ECO:0000313" key="2">
    <source>
        <dbReference type="EMBL" id="NJB69522.1"/>
    </source>
</evidence>
<evidence type="ECO:0000256" key="1">
    <source>
        <dbReference type="SAM" id="Phobius"/>
    </source>
</evidence>
<keyword evidence="1" id="KW-0472">Membrane</keyword>
<keyword evidence="1" id="KW-1133">Transmembrane helix</keyword>
<dbReference type="InterPro" id="IPR036197">
    <property type="entry name" value="NarG-like_sf"/>
</dbReference>
<reference evidence="2 3" key="1">
    <citation type="submission" date="2020-03" db="EMBL/GenBank/DDBJ databases">
        <title>Genomic Encyclopedia of Type Strains, Phase IV (KMG-IV): sequencing the most valuable type-strain genomes for metagenomic binning, comparative biology and taxonomic classification.</title>
        <authorList>
            <person name="Goeker M."/>
        </authorList>
    </citation>
    <scope>NUCLEOTIDE SEQUENCE [LARGE SCALE GENOMIC DNA]</scope>
    <source>
        <strain evidence="2 3">DSM 24233</strain>
    </source>
</reference>
<keyword evidence="1" id="KW-0812">Transmembrane</keyword>
<protein>
    <submittedName>
        <fullName evidence="2">Nitrate reductase gamma subunit</fullName>
    </submittedName>
</protein>
<feature type="transmembrane region" description="Helical" evidence="1">
    <location>
        <begin position="12"/>
        <end position="29"/>
    </location>
</feature>
<comment type="caution">
    <text evidence="2">The sequence shown here is derived from an EMBL/GenBank/DDBJ whole genome shotgun (WGS) entry which is preliminary data.</text>
</comment>
<dbReference type="EMBL" id="JAATJA010000006">
    <property type="protein sequence ID" value="NJB69522.1"/>
    <property type="molecule type" value="Genomic_DNA"/>
</dbReference>
<dbReference type="RefSeq" id="WP_167942612.1">
    <property type="nucleotide sequence ID" value="NZ_JAATJA010000006.1"/>
</dbReference>
<feature type="transmembrane region" description="Helical" evidence="1">
    <location>
        <begin position="180"/>
        <end position="202"/>
    </location>
</feature>
<accession>A0A846QSL1</accession>
<feature type="transmembrane region" description="Helical" evidence="1">
    <location>
        <begin position="148"/>
        <end position="168"/>
    </location>
</feature>
<gene>
    <name evidence="2" type="ORF">GGQ74_003233</name>
</gene>
<proteinExistence type="predicted"/>
<sequence length="220" mass="24705">MQSLYNFVSGPLVWVAFIVFIGGSVWRLASLLSLAKKKDTYVFEYWSWSHVFSSIGHWLTPFGSTNWRMQPVMSVVTFVFHIGLILVPIFTMGHIVLLEEGALGWSWPTLPDQVADIAAFIVLGGCAYFAWRRFALPQVKFVTSPSDFGILAVVAAPFLTGIMAYHHIGDPLLVTTLHVLAGELMLVCIPFTRLAHMLYFVFTRGYTASEFGAVRHVKDW</sequence>
<feature type="transmembrane region" description="Helical" evidence="1">
    <location>
        <begin position="117"/>
        <end position="136"/>
    </location>
</feature>
<dbReference type="NCBIfam" id="NF045723">
    <property type="entry name" value="memb_anch_TmcC"/>
    <property type="match status" value="1"/>
</dbReference>
<feature type="transmembrane region" description="Helical" evidence="1">
    <location>
        <begin position="75"/>
        <end position="97"/>
    </location>
</feature>
<evidence type="ECO:0000313" key="3">
    <source>
        <dbReference type="Proteomes" id="UP000580856"/>
    </source>
</evidence>
<dbReference type="Gene3D" id="1.20.950.20">
    <property type="entry name" value="Transmembrane di-heme cytochromes, Chain C"/>
    <property type="match status" value="1"/>
</dbReference>